<dbReference type="PROSITE" id="PS51257">
    <property type="entry name" value="PROKAR_LIPOPROTEIN"/>
    <property type="match status" value="1"/>
</dbReference>
<feature type="signal peptide" evidence="3">
    <location>
        <begin position="1"/>
        <end position="20"/>
    </location>
</feature>
<evidence type="ECO:0000313" key="5">
    <source>
        <dbReference type="Proteomes" id="UP001164020"/>
    </source>
</evidence>
<evidence type="ECO:0000256" key="3">
    <source>
        <dbReference type="SAM" id="SignalP"/>
    </source>
</evidence>
<feature type="chain" id="PRO_5046526313" evidence="3">
    <location>
        <begin position="21"/>
        <end position="173"/>
    </location>
</feature>
<dbReference type="RefSeq" id="WP_268881943.1">
    <property type="nucleotide sequence ID" value="NZ_CP114029.1"/>
</dbReference>
<feature type="coiled-coil region" evidence="1">
    <location>
        <begin position="27"/>
        <end position="54"/>
    </location>
</feature>
<name>A0ABY7C166_9HYPH</name>
<accession>A0ABY7C166</accession>
<keyword evidence="1" id="KW-0175">Coiled coil</keyword>
<feature type="region of interest" description="Disordered" evidence="2">
    <location>
        <begin position="138"/>
        <end position="173"/>
    </location>
</feature>
<evidence type="ECO:0000256" key="1">
    <source>
        <dbReference type="SAM" id="Coils"/>
    </source>
</evidence>
<protein>
    <submittedName>
        <fullName evidence="4">Uncharacterized protein</fullName>
    </submittedName>
</protein>
<proteinExistence type="predicted"/>
<sequence>MKHLYLAASAAMILTLSACGDDNAARVTELEGQLQTTQTENEALQGQIRDFEAAQETAAGQIDPTTLREPLTTAFTAMGKTEQQLDKFGEALAREGYTNVSLDPLRSNIRDASQAVAGAAREVGVDVDAILAEAQSVVQEETSVTPPDIAQPGDASGASDASEEQDAATTPAQ</sequence>
<dbReference type="EMBL" id="CP114029">
    <property type="protein sequence ID" value="WAP69506.1"/>
    <property type="molecule type" value="Genomic_DNA"/>
</dbReference>
<keyword evidence="3" id="KW-0732">Signal</keyword>
<evidence type="ECO:0000256" key="2">
    <source>
        <dbReference type="SAM" id="MobiDB-lite"/>
    </source>
</evidence>
<keyword evidence="5" id="KW-1185">Reference proteome</keyword>
<organism evidence="4 5">
    <name type="scientific">Jiella pelagia</name>
    <dbReference type="NCBI Taxonomy" id="2986949"/>
    <lineage>
        <taxon>Bacteria</taxon>
        <taxon>Pseudomonadati</taxon>
        <taxon>Pseudomonadota</taxon>
        <taxon>Alphaproteobacteria</taxon>
        <taxon>Hyphomicrobiales</taxon>
        <taxon>Aurantimonadaceae</taxon>
        <taxon>Jiella</taxon>
    </lineage>
</organism>
<evidence type="ECO:0000313" key="4">
    <source>
        <dbReference type="EMBL" id="WAP69506.1"/>
    </source>
</evidence>
<gene>
    <name evidence="4" type="ORF">OH818_04440</name>
</gene>
<reference evidence="4" key="1">
    <citation type="submission" date="2022-12" db="EMBL/GenBank/DDBJ databases">
        <title>Jiella pelagia sp. nov., isolated from phosphonate enriched culture of Northwest Pacific surface seawater.</title>
        <authorList>
            <person name="Shin D.Y."/>
            <person name="Hwang C.Y."/>
        </authorList>
    </citation>
    <scope>NUCLEOTIDE SEQUENCE</scope>
    <source>
        <strain evidence="4">HL-NP1</strain>
    </source>
</reference>
<dbReference type="Proteomes" id="UP001164020">
    <property type="component" value="Chromosome"/>
</dbReference>